<dbReference type="SMART" id="SM00398">
    <property type="entry name" value="HMG"/>
    <property type="match status" value="1"/>
</dbReference>
<proteinExistence type="predicted"/>
<gene>
    <name evidence="4" type="ORF">PBRASI_LOCUS2259</name>
</gene>
<dbReference type="SUPFAM" id="SSF47095">
    <property type="entry name" value="HMG-box"/>
    <property type="match status" value="1"/>
</dbReference>
<dbReference type="PROSITE" id="PS50118">
    <property type="entry name" value="HMG_BOX_2"/>
    <property type="match status" value="1"/>
</dbReference>
<sequence>MTGNNHQKGLHKRQGTSRISKSTPLNRSHRPTREQPTIPSNSSLSLSLNPDTIKQLLNLHPPPYSVEQLCANRFVGDGAKVLRPSNCWILYRTCAARRIRELPQFKDMQQQQFSEIIAGLWKKCSQAEKEEYRQLQYKVKELHKKYHRDWIYRPEKGNCWRVQKVQGEYANNRPTEIQEFQTIQVLTFQAQIITENDNTSNEIGDTQGYPLNNDNDQYDNGSINETFGNNVNQQTTYIDTVHIVESQLLQIPTPPLIFSHGSSPDEYPFSSAPSPTMSCDEFSGAPSPMPFPDEHSYSGAPSPMPFPDEHSHSCAQSPYAIEIDTPSPYAIEIENPFSGAPSPTISFDEFSGAPSPMPFPEDSCTLSPFVADIEDQFSFAPSPTMSSNEFSCEPSQFIAGIDSFSYPTMSSYSYEIEDLLSRALSPPYVEDHQQMYVGIVHCTHHRT</sequence>
<accession>A0A9N8WS41</accession>
<dbReference type="InterPro" id="IPR009071">
    <property type="entry name" value="HMG_box_dom"/>
</dbReference>
<feature type="compositionally biased region" description="Polar residues" evidence="2">
    <location>
        <begin position="16"/>
        <end position="26"/>
    </location>
</feature>
<dbReference type="Proteomes" id="UP000789739">
    <property type="component" value="Unassembled WGS sequence"/>
</dbReference>
<dbReference type="GO" id="GO:0003677">
    <property type="term" value="F:DNA binding"/>
    <property type="evidence" value="ECO:0007669"/>
    <property type="project" value="UniProtKB-UniRule"/>
</dbReference>
<evidence type="ECO:0000313" key="4">
    <source>
        <dbReference type="EMBL" id="CAG8494025.1"/>
    </source>
</evidence>
<feature type="region of interest" description="Disordered" evidence="2">
    <location>
        <begin position="262"/>
        <end position="314"/>
    </location>
</feature>
<feature type="region of interest" description="Disordered" evidence="2">
    <location>
        <begin position="1"/>
        <end position="45"/>
    </location>
</feature>
<dbReference type="InterPro" id="IPR036910">
    <property type="entry name" value="HMG_box_dom_sf"/>
</dbReference>
<evidence type="ECO:0000256" key="1">
    <source>
        <dbReference type="PROSITE-ProRule" id="PRU00267"/>
    </source>
</evidence>
<comment type="caution">
    <text evidence="4">The sequence shown here is derived from an EMBL/GenBank/DDBJ whole genome shotgun (WGS) entry which is preliminary data.</text>
</comment>
<dbReference type="Pfam" id="PF00505">
    <property type="entry name" value="HMG_box"/>
    <property type="match status" value="1"/>
</dbReference>
<reference evidence="4" key="1">
    <citation type="submission" date="2021-06" db="EMBL/GenBank/DDBJ databases">
        <authorList>
            <person name="Kallberg Y."/>
            <person name="Tangrot J."/>
            <person name="Rosling A."/>
        </authorList>
    </citation>
    <scope>NUCLEOTIDE SEQUENCE</scope>
    <source>
        <strain evidence="4">BR232B</strain>
    </source>
</reference>
<name>A0A9N8WS41_9GLOM</name>
<dbReference type="CDD" id="cd01389">
    <property type="entry name" value="HMG-box_ROX1-like"/>
    <property type="match status" value="1"/>
</dbReference>
<keyword evidence="1" id="KW-0539">Nucleus</keyword>
<dbReference type="EMBL" id="CAJVPI010000171">
    <property type="protein sequence ID" value="CAG8494025.1"/>
    <property type="molecule type" value="Genomic_DNA"/>
</dbReference>
<protein>
    <submittedName>
        <fullName evidence="4">554_t:CDS:1</fullName>
    </submittedName>
</protein>
<feature type="DNA-binding region" description="HMG box" evidence="1">
    <location>
        <begin position="81"/>
        <end position="151"/>
    </location>
</feature>
<evidence type="ECO:0000313" key="5">
    <source>
        <dbReference type="Proteomes" id="UP000789739"/>
    </source>
</evidence>
<keyword evidence="1" id="KW-0238">DNA-binding</keyword>
<keyword evidence="5" id="KW-1185">Reference proteome</keyword>
<evidence type="ECO:0000256" key="2">
    <source>
        <dbReference type="SAM" id="MobiDB-lite"/>
    </source>
</evidence>
<evidence type="ECO:0000259" key="3">
    <source>
        <dbReference type="PROSITE" id="PS50118"/>
    </source>
</evidence>
<feature type="domain" description="HMG box" evidence="3">
    <location>
        <begin position="81"/>
        <end position="151"/>
    </location>
</feature>
<dbReference type="GO" id="GO:0005634">
    <property type="term" value="C:nucleus"/>
    <property type="evidence" value="ECO:0007669"/>
    <property type="project" value="UniProtKB-UniRule"/>
</dbReference>
<dbReference type="Gene3D" id="1.10.30.10">
    <property type="entry name" value="High mobility group box domain"/>
    <property type="match status" value="1"/>
</dbReference>
<dbReference type="AlphaFoldDB" id="A0A9N8WS41"/>
<organism evidence="4 5">
    <name type="scientific">Paraglomus brasilianum</name>
    <dbReference type="NCBI Taxonomy" id="144538"/>
    <lineage>
        <taxon>Eukaryota</taxon>
        <taxon>Fungi</taxon>
        <taxon>Fungi incertae sedis</taxon>
        <taxon>Mucoromycota</taxon>
        <taxon>Glomeromycotina</taxon>
        <taxon>Glomeromycetes</taxon>
        <taxon>Paraglomerales</taxon>
        <taxon>Paraglomeraceae</taxon>
        <taxon>Paraglomus</taxon>
    </lineage>
</organism>
<dbReference type="OrthoDB" id="6247875at2759"/>